<feature type="transmembrane region" description="Helical" evidence="2">
    <location>
        <begin position="107"/>
        <end position="125"/>
    </location>
</feature>
<proteinExistence type="predicted"/>
<dbReference type="AlphaFoldDB" id="A0A7E4ZUB6"/>
<dbReference type="Proteomes" id="UP000492821">
    <property type="component" value="Unassembled WGS sequence"/>
</dbReference>
<reference evidence="3" key="1">
    <citation type="journal article" date="2013" name="Genetics">
        <title>The draft genome and transcriptome of Panagrellus redivivus are shaped by the harsh demands of a free-living lifestyle.</title>
        <authorList>
            <person name="Srinivasan J."/>
            <person name="Dillman A.R."/>
            <person name="Macchietto M.G."/>
            <person name="Heikkinen L."/>
            <person name="Lakso M."/>
            <person name="Fracchia K.M."/>
            <person name="Antoshechkin I."/>
            <person name="Mortazavi A."/>
            <person name="Wong G."/>
            <person name="Sternberg P.W."/>
        </authorList>
    </citation>
    <scope>NUCLEOTIDE SEQUENCE [LARGE SCALE GENOMIC DNA]</scope>
    <source>
        <strain evidence="3">MT8872</strain>
    </source>
</reference>
<accession>A0A7E4ZUB6</accession>
<keyword evidence="2" id="KW-0472">Membrane</keyword>
<keyword evidence="2" id="KW-0812">Transmembrane</keyword>
<dbReference type="WBParaSite" id="Pan_g17748.t1">
    <property type="protein sequence ID" value="Pan_g17748.t1"/>
    <property type="gene ID" value="Pan_g17748"/>
</dbReference>
<keyword evidence="3" id="KW-1185">Reference proteome</keyword>
<feature type="region of interest" description="Disordered" evidence="1">
    <location>
        <begin position="1"/>
        <end position="42"/>
    </location>
</feature>
<evidence type="ECO:0000313" key="4">
    <source>
        <dbReference type="WBParaSite" id="Pan_g17748.t1"/>
    </source>
</evidence>
<protein>
    <submittedName>
        <fullName evidence="4">Protein YIPF</fullName>
    </submittedName>
</protein>
<sequence length="133" mass="15502">MASHYRFMNTGPQKRKKKTPQPQWQPSNRNQGQNQQQDNQDEEIDARDMAYCEIPKSLVEANANDRANATYKYPPYFQDVLLVWMWILIAMLFSICPRPEPGTFLYGVYTLVCSLLVFSVFWVLARLAKLCFG</sequence>
<reference evidence="4" key="2">
    <citation type="submission" date="2020-10" db="UniProtKB">
        <authorList>
            <consortium name="WormBaseParasite"/>
        </authorList>
    </citation>
    <scope>IDENTIFICATION</scope>
</reference>
<organism evidence="3 4">
    <name type="scientific">Panagrellus redivivus</name>
    <name type="common">Microworm</name>
    <dbReference type="NCBI Taxonomy" id="6233"/>
    <lineage>
        <taxon>Eukaryota</taxon>
        <taxon>Metazoa</taxon>
        <taxon>Ecdysozoa</taxon>
        <taxon>Nematoda</taxon>
        <taxon>Chromadorea</taxon>
        <taxon>Rhabditida</taxon>
        <taxon>Tylenchina</taxon>
        <taxon>Panagrolaimomorpha</taxon>
        <taxon>Panagrolaimoidea</taxon>
        <taxon>Panagrolaimidae</taxon>
        <taxon>Panagrellus</taxon>
    </lineage>
</organism>
<evidence type="ECO:0000256" key="1">
    <source>
        <dbReference type="SAM" id="MobiDB-lite"/>
    </source>
</evidence>
<feature type="compositionally biased region" description="Low complexity" evidence="1">
    <location>
        <begin position="20"/>
        <end position="38"/>
    </location>
</feature>
<keyword evidence="2" id="KW-1133">Transmembrane helix</keyword>
<feature type="transmembrane region" description="Helical" evidence="2">
    <location>
        <begin position="76"/>
        <end position="95"/>
    </location>
</feature>
<evidence type="ECO:0000256" key="2">
    <source>
        <dbReference type="SAM" id="Phobius"/>
    </source>
</evidence>
<name>A0A7E4ZUB6_PANRE</name>
<evidence type="ECO:0000313" key="3">
    <source>
        <dbReference type="Proteomes" id="UP000492821"/>
    </source>
</evidence>